<dbReference type="STRING" id="1324957.K933_00672"/>
<organism evidence="2 3">
    <name type="scientific">Candidatus Halobonum tyrrellensis G22</name>
    <dbReference type="NCBI Taxonomy" id="1324957"/>
    <lineage>
        <taxon>Archaea</taxon>
        <taxon>Methanobacteriati</taxon>
        <taxon>Methanobacteriota</taxon>
        <taxon>Stenosarchaea group</taxon>
        <taxon>Halobacteria</taxon>
        <taxon>Halobacteriales</taxon>
        <taxon>Haloferacaceae</taxon>
        <taxon>Candidatus Halobonum</taxon>
    </lineage>
</organism>
<evidence type="ECO:0000256" key="1">
    <source>
        <dbReference type="SAM" id="Phobius"/>
    </source>
</evidence>
<protein>
    <recommendedName>
        <fullName evidence="4">Glycosyltransferase RgtA/B/C/D-like domain-containing protein</fullName>
    </recommendedName>
</protein>
<keyword evidence="1" id="KW-0812">Transmembrane</keyword>
<dbReference type="Pfam" id="PF15971">
    <property type="entry name" value="Mannosyl_trans4"/>
    <property type="match status" value="1"/>
</dbReference>
<accession>V4GXY6</accession>
<dbReference type="AlphaFoldDB" id="V4GXY6"/>
<keyword evidence="3" id="KW-1185">Reference proteome</keyword>
<evidence type="ECO:0008006" key="4">
    <source>
        <dbReference type="Google" id="ProtNLM"/>
    </source>
</evidence>
<gene>
    <name evidence="2" type="ORF">K933_00672</name>
</gene>
<sequence>MSSPSYGERLRESRLVGRLTTSVFGGDDWWRRVVAAVVLIPNLVVFAAVALQPGRLPLRADSGIFEYAGWFLAHGATLYTELWEIKLPLAYQTPAALALLAGGDPLVTHLLNVGLTVAVSVGAAVLVGALVDDVTANGRAAALAGVSVLLLPGYFYLPAYGFKSKFYVVFTGLLAVWLARRERYALSGAAAAACVGYYQAAAVFPVLAVGLALQYGSVRGAAEAVAGGVGMTALTVAPVVWAGAGEALVTEAVLVPLVVDSGEQAFLRLVVEGVGDFGVAAPVVAAGAVGVALAVTAYGWRETWWVVAGAAWFAFVVFAFDYDNYPDLIPGLMFVAVGVGVVYDRLPSRSYRTVLTVVVTACIVANLVLVVGMGGLFGGYGIAPADPLSELESTTHETGLGDGYAVERPDVRYLFWNGIESETCHVRLSTTELRWIQLTDSPLIDTQCGDLGVALSHL</sequence>
<dbReference type="eggNOG" id="arCOG06399">
    <property type="taxonomic scope" value="Archaea"/>
</dbReference>
<dbReference type="EMBL" id="ASGZ01000002">
    <property type="protein sequence ID" value="ESP90031.1"/>
    <property type="molecule type" value="Genomic_DNA"/>
</dbReference>
<feature type="transmembrane region" description="Helical" evidence="1">
    <location>
        <begin position="110"/>
        <end position="131"/>
    </location>
</feature>
<comment type="caution">
    <text evidence="2">The sequence shown here is derived from an EMBL/GenBank/DDBJ whole genome shotgun (WGS) entry which is preliminary data.</text>
</comment>
<reference evidence="2 3" key="1">
    <citation type="journal article" date="2013" name="Genome Announc.">
        <title>Draft Genome Sequence of 'Candidatus Halobonum tyrrellensis' Strain G22, Isolated from the Hypersaline Waters of Lake Tyrrell, Australia.</title>
        <authorList>
            <person name="Ugalde J.A."/>
            <person name="Narasingarao P."/>
            <person name="Kuo S."/>
            <person name="Podell S."/>
            <person name="Allen E.E."/>
        </authorList>
    </citation>
    <scope>NUCLEOTIDE SEQUENCE [LARGE SCALE GENOMIC DNA]</scope>
    <source>
        <strain evidence="2 3">G22</strain>
    </source>
</reference>
<keyword evidence="1" id="KW-0472">Membrane</keyword>
<feature type="transmembrane region" description="Helical" evidence="1">
    <location>
        <begin position="137"/>
        <end position="157"/>
    </location>
</feature>
<dbReference type="GO" id="GO:0004169">
    <property type="term" value="F:dolichyl-phosphate-mannose-protein mannosyltransferase activity"/>
    <property type="evidence" value="ECO:0007669"/>
    <property type="project" value="InterPro"/>
</dbReference>
<feature type="transmembrane region" description="Helical" evidence="1">
    <location>
        <begin position="29"/>
        <end position="51"/>
    </location>
</feature>
<evidence type="ECO:0000313" key="2">
    <source>
        <dbReference type="EMBL" id="ESP90031.1"/>
    </source>
</evidence>
<evidence type="ECO:0000313" key="3">
    <source>
        <dbReference type="Proteomes" id="UP000017840"/>
    </source>
</evidence>
<feature type="transmembrane region" description="Helical" evidence="1">
    <location>
        <begin position="304"/>
        <end position="322"/>
    </location>
</feature>
<dbReference type="OrthoDB" id="237187at2157"/>
<feature type="transmembrane region" description="Helical" evidence="1">
    <location>
        <begin position="353"/>
        <end position="380"/>
    </location>
</feature>
<feature type="transmembrane region" description="Helical" evidence="1">
    <location>
        <begin position="225"/>
        <end position="244"/>
    </location>
</feature>
<feature type="transmembrane region" description="Helical" evidence="1">
    <location>
        <begin position="186"/>
        <end position="213"/>
    </location>
</feature>
<dbReference type="InterPro" id="IPR031897">
    <property type="entry name" value="AglS"/>
</dbReference>
<keyword evidence="1" id="KW-1133">Transmembrane helix</keyword>
<dbReference type="RefSeq" id="WP_023392735.1">
    <property type="nucleotide sequence ID" value="NZ_ASGZ01000002.1"/>
</dbReference>
<feature type="transmembrane region" description="Helical" evidence="1">
    <location>
        <begin position="277"/>
        <end position="297"/>
    </location>
</feature>
<name>V4GXY6_9EURY</name>
<proteinExistence type="predicted"/>
<feature type="transmembrane region" description="Helical" evidence="1">
    <location>
        <begin position="328"/>
        <end position="346"/>
    </location>
</feature>
<dbReference type="Proteomes" id="UP000017840">
    <property type="component" value="Unassembled WGS sequence"/>
</dbReference>